<dbReference type="PATRIC" id="fig|907348.3.peg.1230"/>
<dbReference type="InterPro" id="IPR051156">
    <property type="entry name" value="Mito/Outer_Membr_Metalloprot"/>
</dbReference>
<accession>H7EK27</accession>
<dbReference type="GO" id="GO:0004222">
    <property type="term" value="F:metalloendopeptidase activity"/>
    <property type="evidence" value="ECO:0007669"/>
    <property type="project" value="InterPro"/>
</dbReference>
<evidence type="ECO:0000256" key="2">
    <source>
        <dbReference type="ARBA" id="ARBA00022723"/>
    </source>
</evidence>
<dbReference type="EMBL" id="AGRW01000043">
    <property type="protein sequence ID" value="EIC02114.1"/>
    <property type="molecule type" value="Genomic_DNA"/>
</dbReference>
<dbReference type="RefSeq" id="WP_002703805.1">
    <property type="nucleotide sequence ID" value="NZ_AGRW01000043.1"/>
</dbReference>
<keyword evidence="3 6" id="KW-0378">Hydrolase</keyword>
<dbReference type="AlphaFoldDB" id="H7EK27"/>
<protein>
    <submittedName>
        <fullName evidence="8">Peptidase M48 Ste24p</fullName>
    </submittedName>
</protein>
<dbReference type="STRING" id="907348.TresaDRAFT_1450"/>
<evidence type="ECO:0000256" key="1">
    <source>
        <dbReference type="ARBA" id="ARBA00022670"/>
    </source>
</evidence>
<name>H7EK27_9SPIR</name>
<comment type="cofactor">
    <cofactor evidence="6">
        <name>Zn(2+)</name>
        <dbReference type="ChEBI" id="CHEBI:29105"/>
    </cofactor>
    <text evidence="6">Binds 1 zinc ion per subunit.</text>
</comment>
<sequence>MSSFVSAFRRALAVLPALFGTLAFPAGWFDSFSSRAQEFRSLAESYSSGGNAVGVTVEEARDSVAKAMDEISPEEEYYIGRAFAAKILVMYPVCDNPDAQKYMNMILHSLAVFSERPVLFKDYSIVILDSDEVNAFASSGGHILVTKGLAACAQSEDALAAVIAHEVAHILLKHSVGAIKSSRLASSAMKAGADAYVAAGGDAGVAGDVSGRIDEAITEIIRTGYSQTQELSADAKALELLNDAGYDPHSMDSMLRALESRSSPSDSAGFGRTHPSPSVRLKNVGLRYRFYPPSSSFKKSPSRDVRFAAFRKSLFGE</sequence>
<organism evidence="8 9">
    <name type="scientific">Treponema saccharophilum DSM 2985</name>
    <dbReference type="NCBI Taxonomy" id="907348"/>
    <lineage>
        <taxon>Bacteria</taxon>
        <taxon>Pseudomonadati</taxon>
        <taxon>Spirochaetota</taxon>
        <taxon>Spirochaetia</taxon>
        <taxon>Spirochaetales</taxon>
        <taxon>Treponemataceae</taxon>
        <taxon>Treponema</taxon>
    </lineage>
</organism>
<keyword evidence="5 6" id="KW-0482">Metalloprotease</keyword>
<dbReference type="GO" id="GO:0051603">
    <property type="term" value="P:proteolysis involved in protein catabolic process"/>
    <property type="evidence" value="ECO:0007669"/>
    <property type="project" value="TreeGrafter"/>
</dbReference>
<comment type="caution">
    <text evidence="8">The sequence shown here is derived from an EMBL/GenBank/DDBJ whole genome shotgun (WGS) entry which is preliminary data.</text>
</comment>
<keyword evidence="2" id="KW-0479">Metal-binding</keyword>
<evidence type="ECO:0000259" key="7">
    <source>
        <dbReference type="Pfam" id="PF01435"/>
    </source>
</evidence>
<evidence type="ECO:0000256" key="5">
    <source>
        <dbReference type="ARBA" id="ARBA00023049"/>
    </source>
</evidence>
<gene>
    <name evidence="8" type="ORF">TresaDRAFT_1450</name>
</gene>
<evidence type="ECO:0000256" key="3">
    <source>
        <dbReference type="ARBA" id="ARBA00022801"/>
    </source>
</evidence>
<dbReference type="GO" id="GO:0016020">
    <property type="term" value="C:membrane"/>
    <property type="evidence" value="ECO:0007669"/>
    <property type="project" value="TreeGrafter"/>
</dbReference>
<dbReference type="eggNOG" id="COG4783">
    <property type="taxonomic scope" value="Bacteria"/>
</dbReference>
<dbReference type="PANTHER" id="PTHR22726:SF1">
    <property type="entry name" value="METALLOENDOPEPTIDASE OMA1, MITOCHONDRIAL"/>
    <property type="match status" value="1"/>
</dbReference>
<dbReference type="CDD" id="cd07324">
    <property type="entry name" value="M48C_Oma1-like"/>
    <property type="match status" value="1"/>
</dbReference>
<keyword evidence="9" id="KW-1185">Reference proteome</keyword>
<keyword evidence="1 6" id="KW-0645">Protease</keyword>
<dbReference type="OrthoDB" id="9810445at2"/>
<evidence type="ECO:0000256" key="4">
    <source>
        <dbReference type="ARBA" id="ARBA00022833"/>
    </source>
</evidence>
<dbReference type="GO" id="GO:0046872">
    <property type="term" value="F:metal ion binding"/>
    <property type="evidence" value="ECO:0007669"/>
    <property type="project" value="UniProtKB-KW"/>
</dbReference>
<proteinExistence type="inferred from homology"/>
<comment type="similarity">
    <text evidence="6">Belongs to the peptidase M48 family.</text>
</comment>
<dbReference type="Gene3D" id="3.30.2010.10">
    <property type="entry name" value="Metalloproteases ('zincins'), catalytic domain"/>
    <property type="match status" value="1"/>
</dbReference>
<evidence type="ECO:0000313" key="8">
    <source>
        <dbReference type="EMBL" id="EIC02114.1"/>
    </source>
</evidence>
<feature type="domain" description="Peptidase M48" evidence="7">
    <location>
        <begin position="99"/>
        <end position="284"/>
    </location>
</feature>
<evidence type="ECO:0000313" key="9">
    <source>
        <dbReference type="Proteomes" id="UP000003571"/>
    </source>
</evidence>
<reference evidence="8 9" key="1">
    <citation type="submission" date="2011-09" db="EMBL/GenBank/DDBJ databases">
        <title>The draft genome of Treponema saccharophilum DSM 2985.</title>
        <authorList>
            <consortium name="US DOE Joint Genome Institute (JGI-PGF)"/>
            <person name="Lucas S."/>
            <person name="Copeland A."/>
            <person name="Lapidus A."/>
            <person name="Glavina del Rio T."/>
            <person name="Dalin E."/>
            <person name="Tice H."/>
            <person name="Bruce D."/>
            <person name="Goodwin L."/>
            <person name="Pitluck S."/>
            <person name="Peters L."/>
            <person name="Kyrpides N."/>
            <person name="Mavromatis K."/>
            <person name="Ivanova N."/>
            <person name="Markowitz V."/>
            <person name="Cheng J.-F."/>
            <person name="Hugenholtz P."/>
            <person name="Woyke T."/>
            <person name="Wu D."/>
            <person name="Gronow S."/>
            <person name="Wellnitz S."/>
            <person name="Brambilla E."/>
            <person name="Klenk H.-P."/>
            <person name="Eisen J.A."/>
        </authorList>
    </citation>
    <scope>NUCLEOTIDE SEQUENCE [LARGE SCALE GENOMIC DNA]</scope>
    <source>
        <strain evidence="8 9">DSM 2985</strain>
    </source>
</reference>
<dbReference type="Pfam" id="PF01435">
    <property type="entry name" value="Peptidase_M48"/>
    <property type="match status" value="1"/>
</dbReference>
<dbReference type="PANTHER" id="PTHR22726">
    <property type="entry name" value="METALLOENDOPEPTIDASE OMA1"/>
    <property type="match status" value="1"/>
</dbReference>
<keyword evidence="4 6" id="KW-0862">Zinc</keyword>
<dbReference type="Proteomes" id="UP000003571">
    <property type="component" value="Unassembled WGS sequence"/>
</dbReference>
<dbReference type="InterPro" id="IPR001915">
    <property type="entry name" value="Peptidase_M48"/>
</dbReference>
<evidence type="ECO:0000256" key="6">
    <source>
        <dbReference type="RuleBase" id="RU003983"/>
    </source>
</evidence>